<dbReference type="AlphaFoldDB" id="A0A7J6VJI6"/>
<keyword evidence="3" id="KW-0698">rRNA processing</keyword>
<dbReference type="Pfam" id="PF03998">
    <property type="entry name" value="Utp11"/>
    <property type="match status" value="1"/>
</dbReference>
<protein>
    <submittedName>
        <fullName evidence="5">Embryo sac development arrest</fullName>
    </submittedName>
</protein>
<gene>
    <name evidence="5" type="ORF">FRX31_025960</name>
</gene>
<comment type="subcellular location">
    <subcellularLocation>
        <location evidence="1">Nucleus</location>
        <location evidence="1">Nucleolus</location>
    </subcellularLocation>
</comment>
<evidence type="ECO:0000256" key="1">
    <source>
        <dbReference type="ARBA" id="ARBA00004604"/>
    </source>
</evidence>
<sequence length="161" mass="19498">RSQLQWRNKFGILEKHKDYVERATAFLKKEDIIKIQHEKLKEKALFKNPDELIKTKMVDGVHRIESNAKQYIQEELTLMKTQDIGYLFQKIQKKQKKYNYSLRRRKSYLSQFKFQIPLEGIQLSLIENWERERRGSMTWRNCIQNDLAEGTTEKWEETLTS</sequence>
<evidence type="ECO:0000313" key="6">
    <source>
        <dbReference type="Proteomes" id="UP000554482"/>
    </source>
</evidence>
<organism evidence="5 6">
    <name type="scientific">Thalictrum thalictroides</name>
    <name type="common">Rue-anemone</name>
    <name type="synonym">Anemone thalictroides</name>
    <dbReference type="NCBI Taxonomy" id="46969"/>
    <lineage>
        <taxon>Eukaryota</taxon>
        <taxon>Viridiplantae</taxon>
        <taxon>Streptophyta</taxon>
        <taxon>Embryophyta</taxon>
        <taxon>Tracheophyta</taxon>
        <taxon>Spermatophyta</taxon>
        <taxon>Magnoliopsida</taxon>
        <taxon>Ranunculales</taxon>
        <taxon>Ranunculaceae</taxon>
        <taxon>Thalictroideae</taxon>
        <taxon>Thalictrum</taxon>
    </lineage>
</organism>
<dbReference type="EMBL" id="JABWDY010032110">
    <property type="protein sequence ID" value="KAF5184452.1"/>
    <property type="molecule type" value="Genomic_DNA"/>
</dbReference>
<evidence type="ECO:0000256" key="4">
    <source>
        <dbReference type="ARBA" id="ARBA00023242"/>
    </source>
</evidence>
<dbReference type="InterPro" id="IPR007144">
    <property type="entry name" value="SSU_processome_Utp11"/>
</dbReference>
<evidence type="ECO:0000256" key="3">
    <source>
        <dbReference type="ARBA" id="ARBA00022552"/>
    </source>
</evidence>
<keyword evidence="6" id="KW-1185">Reference proteome</keyword>
<evidence type="ECO:0000313" key="5">
    <source>
        <dbReference type="EMBL" id="KAF5184452.1"/>
    </source>
</evidence>
<dbReference type="GO" id="GO:0032040">
    <property type="term" value="C:small-subunit processome"/>
    <property type="evidence" value="ECO:0007669"/>
    <property type="project" value="InterPro"/>
</dbReference>
<proteinExistence type="inferred from homology"/>
<reference evidence="5 6" key="1">
    <citation type="submission" date="2020-06" db="EMBL/GenBank/DDBJ databases">
        <title>Transcriptomic and genomic resources for Thalictrum thalictroides and T. hernandezii: Facilitating candidate gene discovery in an emerging model plant lineage.</title>
        <authorList>
            <person name="Arias T."/>
            <person name="Riano-Pachon D.M."/>
            <person name="Di Stilio V.S."/>
        </authorList>
    </citation>
    <scope>NUCLEOTIDE SEQUENCE [LARGE SCALE GENOMIC DNA]</scope>
    <source>
        <strain evidence="6">cv. WT478/WT964</strain>
        <tissue evidence="5">Leaves</tissue>
    </source>
</reference>
<comment type="similarity">
    <text evidence="2">Belongs to the UTP11 family.</text>
</comment>
<dbReference type="OrthoDB" id="29058at2759"/>
<name>A0A7J6VJI6_THATH</name>
<keyword evidence="4" id="KW-0539">Nucleus</keyword>
<dbReference type="GO" id="GO:0006364">
    <property type="term" value="P:rRNA processing"/>
    <property type="evidence" value="ECO:0007669"/>
    <property type="project" value="UniProtKB-KW"/>
</dbReference>
<dbReference type="PANTHER" id="PTHR12838:SF0">
    <property type="entry name" value="U3 SMALL NUCLEOLAR RNA-ASSOCIATED PROTEIN 11-RELATED"/>
    <property type="match status" value="1"/>
</dbReference>
<evidence type="ECO:0000256" key="2">
    <source>
        <dbReference type="ARBA" id="ARBA00008105"/>
    </source>
</evidence>
<dbReference type="Proteomes" id="UP000554482">
    <property type="component" value="Unassembled WGS sequence"/>
</dbReference>
<accession>A0A7J6VJI6</accession>
<dbReference type="PANTHER" id="PTHR12838">
    <property type="entry name" value="U3 SMALL NUCLEOLAR RNA-ASSOCIATED PROTEIN 11"/>
    <property type="match status" value="1"/>
</dbReference>
<comment type="caution">
    <text evidence="5">The sequence shown here is derived from an EMBL/GenBank/DDBJ whole genome shotgun (WGS) entry which is preliminary data.</text>
</comment>
<feature type="non-terminal residue" evidence="5">
    <location>
        <position position="1"/>
    </location>
</feature>